<keyword evidence="10 11" id="KW-0539">Nucleus</keyword>
<dbReference type="InterPro" id="IPR013088">
    <property type="entry name" value="Znf_NHR/GATA"/>
</dbReference>
<accession>G0PKG8</accession>
<evidence type="ECO:0000256" key="2">
    <source>
        <dbReference type="ARBA" id="ARBA00005993"/>
    </source>
</evidence>
<evidence type="ECO:0000313" key="14">
    <source>
        <dbReference type="EMBL" id="EGT32150.1"/>
    </source>
</evidence>
<dbReference type="SUPFAM" id="SSF48508">
    <property type="entry name" value="Nuclear receptor ligand-binding domain"/>
    <property type="match status" value="1"/>
</dbReference>
<dbReference type="InParanoid" id="G0PKG8"/>
<dbReference type="GO" id="GO:0008270">
    <property type="term" value="F:zinc ion binding"/>
    <property type="evidence" value="ECO:0007669"/>
    <property type="project" value="UniProtKB-KW"/>
</dbReference>
<dbReference type="PANTHER" id="PTHR45680">
    <property type="entry name" value="NUCLEAR HORMONE RECEPTOR FAMILY"/>
    <property type="match status" value="1"/>
</dbReference>
<dbReference type="GO" id="GO:0005634">
    <property type="term" value="C:nucleus"/>
    <property type="evidence" value="ECO:0007669"/>
    <property type="project" value="UniProtKB-SubCell"/>
</dbReference>
<dbReference type="OrthoDB" id="10018779at2759"/>
<dbReference type="Gene3D" id="1.10.565.10">
    <property type="entry name" value="Retinoid X Receptor"/>
    <property type="match status" value="1"/>
</dbReference>
<evidence type="ECO:0000256" key="9">
    <source>
        <dbReference type="ARBA" id="ARBA00023170"/>
    </source>
</evidence>
<keyword evidence="8 11" id="KW-0804">Transcription</keyword>
<dbReference type="SUPFAM" id="SSF57716">
    <property type="entry name" value="Glucocorticoid receptor-like (DNA-binding domain)"/>
    <property type="match status" value="1"/>
</dbReference>
<keyword evidence="5 11" id="KW-0862">Zinc</keyword>
<dbReference type="PRINTS" id="PR00047">
    <property type="entry name" value="STROIDFINGER"/>
</dbReference>
<evidence type="ECO:0000256" key="3">
    <source>
        <dbReference type="ARBA" id="ARBA00022723"/>
    </source>
</evidence>
<dbReference type="Pfam" id="PF00104">
    <property type="entry name" value="Hormone_recep"/>
    <property type="match status" value="1"/>
</dbReference>
<evidence type="ECO:0000259" key="12">
    <source>
        <dbReference type="PROSITE" id="PS51030"/>
    </source>
</evidence>
<name>G0PKG8_CAEBE</name>
<keyword evidence="7 11" id="KW-0238">DNA-binding</keyword>
<dbReference type="EMBL" id="GL380862">
    <property type="protein sequence ID" value="EGT32150.1"/>
    <property type="molecule type" value="Genomic_DNA"/>
</dbReference>
<dbReference type="GO" id="GO:0000978">
    <property type="term" value="F:RNA polymerase II cis-regulatory region sequence-specific DNA binding"/>
    <property type="evidence" value="ECO:0007669"/>
    <property type="project" value="InterPro"/>
</dbReference>
<dbReference type="GO" id="GO:0003700">
    <property type="term" value="F:DNA-binding transcription factor activity"/>
    <property type="evidence" value="ECO:0007669"/>
    <property type="project" value="InterPro"/>
</dbReference>
<evidence type="ECO:0000256" key="8">
    <source>
        <dbReference type="ARBA" id="ARBA00023163"/>
    </source>
</evidence>
<dbReference type="Gene3D" id="3.30.50.10">
    <property type="entry name" value="Erythroid Transcription Factor GATA-1, subunit A"/>
    <property type="match status" value="1"/>
</dbReference>
<dbReference type="InterPro" id="IPR000536">
    <property type="entry name" value="Nucl_hrmn_rcpt_lig-bd"/>
</dbReference>
<dbReference type="STRING" id="135651.G0PKG8"/>
<dbReference type="PROSITE" id="PS00031">
    <property type="entry name" value="NUCLEAR_REC_DBD_1"/>
    <property type="match status" value="1"/>
</dbReference>
<comment type="similarity">
    <text evidence="2 11">Belongs to the nuclear hormone receptor family.</text>
</comment>
<evidence type="ECO:0000256" key="11">
    <source>
        <dbReference type="RuleBase" id="RU004334"/>
    </source>
</evidence>
<dbReference type="PROSITE" id="PS51030">
    <property type="entry name" value="NUCLEAR_REC_DBD_2"/>
    <property type="match status" value="1"/>
</dbReference>
<gene>
    <name evidence="14" type="ORF">CAEBREN_04849</name>
</gene>
<evidence type="ECO:0000256" key="5">
    <source>
        <dbReference type="ARBA" id="ARBA00022833"/>
    </source>
</evidence>
<evidence type="ECO:0008006" key="16">
    <source>
        <dbReference type="Google" id="ProtNLM"/>
    </source>
</evidence>
<dbReference type="Proteomes" id="UP000008068">
    <property type="component" value="Unassembled WGS sequence"/>
</dbReference>
<comment type="subcellular location">
    <subcellularLocation>
        <location evidence="1 11">Nucleus</location>
    </subcellularLocation>
</comment>
<dbReference type="SMART" id="SM00430">
    <property type="entry name" value="HOLI"/>
    <property type="match status" value="1"/>
</dbReference>
<evidence type="ECO:0000256" key="4">
    <source>
        <dbReference type="ARBA" id="ARBA00022771"/>
    </source>
</evidence>
<evidence type="ECO:0000313" key="15">
    <source>
        <dbReference type="Proteomes" id="UP000008068"/>
    </source>
</evidence>
<evidence type="ECO:0000256" key="6">
    <source>
        <dbReference type="ARBA" id="ARBA00023015"/>
    </source>
</evidence>
<dbReference type="PROSITE" id="PS51843">
    <property type="entry name" value="NR_LBD"/>
    <property type="match status" value="1"/>
</dbReference>
<dbReference type="InterPro" id="IPR051152">
    <property type="entry name" value="C.elegans_Orphan_NR"/>
</dbReference>
<dbReference type="PANTHER" id="PTHR45680:SF30">
    <property type="entry name" value="NUCLEAR HORMONE RECEPTOR FAMILY"/>
    <property type="match status" value="1"/>
</dbReference>
<keyword evidence="3 11" id="KW-0479">Metal-binding</keyword>
<dbReference type="Pfam" id="PF00105">
    <property type="entry name" value="zf-C4"/>
    <property type="match status" value="1"/>
</dbReference>
<protein>
    <recommendedName>
        <fullName evidence="16">Nuclear Hormone Receptor family</fullName>
    </recommendedName>
</protein>
<dbReference type="InterPro" id="IPR049636">
    <property type="entry name" value="HNF4-like_DBD"/>
</dbReference>
<evidence type="ECO:0000259" key="13">
    <source>
        <dbReference type="PROSITE" id="PS51843"/>
    </source>
</evidence>
<organism evidence="15">
    <name type="scientific">Caenorhabditis brenneri</name>
    <name type="common">Nematode worm</name>
    <dbReference type="NCBI Taxonomy" id="135651"/>
    <lineage>
        <taxon>Eukaryota</taxon>
        <taxon>Metazoa</taxon>
        <taxon>Ecdysozoa</taxon>
        <taxon>Nematoda</taxon>
        <taxon>Chromadorea</taxon>
        <taxon>Rhabditida</taxon>
        <taxon>Rhabditina</taxon>
        <taxon>Rhabditomorpha</taxon>
        <taxon>Rhabditoidea</taxon>
        <taxon>Rhabditidae</taxon>
        <taxon>Peloderinae</taxon>
        <taxon>Caenorhabditis</taxon>
    </lineage>
</organism>
<dbReference type="InterPro" id="IPR001628">
    <property type="entry name" value="Znf_hrmn_rcpt"/>
</dbReference>
<keyword evidence="15" id="KW-1185">Reference proteome</keyword>
<evidence type="ECO:0000256" key="7">
    <source>
        <dbReference type="ARBA" id="ARBA00023125"/>
    </source>
</evidence>
<dbReference type="HOGENOM" id="CLU_007368_7_0_1"/>
<dbReference type="AlphaFoldDB" id="G0PKG8"/>
<feature type="domain" description="Nuclear receptor" evidence="12">
    <location>
        <begin position="6"/>
        <end position="82"/>
    </location>
</feature>
<keyword evidence="9 11" id="KW-0675">Receptor</keyword>
<feature type="domain" description="NR LBD" evidence="13">
    <location>
        <begin position="134"/>
        <end position="377"/>
    </location>
</feature>
<reference evidence="15" key="1">
    <citation type="submission" date="2011-07" db="EMBL/GenBank/DDBJ databases">
        <authorList>
            <consortium name="Caenorhabditis brenneri Sequencing and Analysis Consortium"/>
            <person name="Wilson R.K."/>
        </authorList>
    </citation>
    <scope>NUCLEOTIDE SEQUENCE [LARGE SCALE GENOMIC DNA]</scope>
    <source>
        <strain evidence="15">PB2801</strain>
    </source>
</reference>
<dbReference type="CDD" id="cd06960">
    <property type="entry name" value="NR_DBD_HNF4A"/>
    <property type="match status" value="1"/>
</dbReference>
<evidence type="ECO:0000256" key="10">
    <source>
        <dbReference type="ARBA" id="ARBA00023242"/>
    </source>
</evidence>
<dbReference type="InterPro" id="IPR035500">
    <property type="entry name" value="NHR-like_dom_sf"/>
</dbReference>
<sequence>MNFEPVPKCKVCGSPSQGVHFGIHSCRACAAFFRRVIVLDKDYVCLQDKQRCNPDKLQRSSCRSCRYQKCIKMGMTSDNVQFDRDLHSTDKRLRENRKLKKSDTKIDLSMISSEFKLSTIETIVSKVFQSAHPILEHGHSAFLSPLHKFVEGLCVLRKSQRTDNIKFENSLSLDILTPHWTSQARNTAVLFMHFWMFRQISFSEQCRMFRAIWQNVHRLERIHMSTLIFGEKCFNEKKITISCERAIQLDNLVFEFHEVSKIGLQTMLHDYKIFTHRFITQISKPLFKLKFSIEEVAYLILCFILSNGDTTLSKPLKICDDFWDNIASNLHDYYRKIGLVNYASRIVKLMKIVDAMNRIHHEDQGGGFVDNFKKCGF</sequence>
<dbReference type="eggNOG" id="KOG3575">
    <property type="taxonomic scope" value="Eukaryota"/>
</dbReference>
<proteinExistence type="inferred from homology"/>
<keyword evidence="6 11" id="KW-0805">Transcription regulation</keyword>
<keyword evidence="4 11" id="KW-0863">Zinc-finger</keyword>
<evidence type="ECO:0000256" key="1">
    <source>
        <dbReference type="ARBA" id="ARBA00004123"/>
    </source>
</evidence>
<dbReference type="SMART" id="SM00399">
    <property type="entry name" value="ZnF_C4"/>
    <property type="match status" value="1"/>
</dbReference>